<dbReference type="Proteomes" id="UP000023785">
    <property type="component" value="Unassembled WGS sequence"/>
</dbReference>
<accession>V2TCX2</accession>
<dbReference type="OrthoDB" id="2112810at2"/>
<dbReference type="PATRIC" id="fig|1392540.3.peg.907"/>
<dbReference type="AlphaFoldDB" id="V2TCX2"/>
<protein>
    <recommendedName>
        <fullName evidence="3">Coagulase/fibrinolysin</fullName>
    </recommendedName>
</protein>
<name>V2TCX2_9GAMM</name>
<comment type="caution">
    <text evidence="1">The sequence shown here is derived from an EMBL/GenBank/DDBJ whole genome shotgun (WGS) entry which is preliminary data.</text>
</comment>
<dbReference type="RefSeq" id="WP_023272516.1">
    <property type="nucleotide sequence ID" value="NZ_KI530712.1"/>
</dbReference>
<dbReference type="InterPro" id="IPR020080">
    <property type="entry name" value="OM_adhesin/peptidase_omptin"/>
</dbReference>
<dbReference type="GO" id="GO:0006508">
    <property type="term" value="P:proteolysis"/>
    <property type="evidence" value="ECO:0007669"/>
    <property type="project" value="InterPro"/>
</dbReference>
<keyword evidence="2" id="KW-1185">Reference proteome</keyword>
<dbReference type="GO" id="GO:0004190">
    <property type="term" value="F:aspartic-type endopeptidase activity"/>
    <property type="evidence" value="ECO:0007669"/>
    <property type="project" value="InterPro"/>
</dbReference>
<dbReference type="Pfam" id="PF01278">
    <property type="entry name" value="Omptin"/>
    <property type="match status" value="1"/>
</dbReference>
<organism evidence="1 2">
    <name type="scientific">Acinetobacter nectaris CIP 110549</name>
    <dbReference type="NCBI Taxonomy" id="1392540"/>
    <lineage>
        <taxon>Bacteria</taxon>
        <taxon>Pseudomonadati</taxon>
        <taxon>Pseudomonadota</taxon>
        <taxon>Gammaproteobacteria</taxon>
        <taxon>Moraxellales</taxon>
        <taxon>Moraxellaceae</taxon>
        <taxon>Acinetobacter</taxon>
    </lineage>
</organism>
<dbReference type="STRING" id="1392540.P256_00936"/>
<dbReference type="PRINTS" id="PR00482">
    <property type="entry name" value="OMPTIN"/>
</dbReference>
<dbReference type="InterPro" id="IPR053724">
    <property type="entry name" value="OMP_A26_sf"/>
</dbReference>
<evidence type="ECO:0008006" key="3">
    <source>
        <dbReference type="Google" id="ProtNLM"/>
    </source>
</evidence>
<dbReference type="HOGENOM" id="CLU_063041_1_0_6"/>
<proteinExistence type="predicted"/>
<dbReference type="GO" id="GO:0009279">
    <property type="term" value="C:cell outer membrane"/>
    <property type="evidence" value="ECO:0007669"/>
    <property type="project" value="InterPro"/>
</dbReference>
<evidence type="ECO:0000313" key="2">
    <source>
        <dbReference type="Proteomes" id="UP000023785"/>
    </source>
</evidence>
<evidence type="ECO:0000313" key="1">
    <source>
        <dbReference type="EMBL" id="ESK40483.1"/>
    </source>
</evidence>
<dbReference type="EMBL" id="AYER01000003">
    <property type="protein sequence ID" value="ESK40483.1"/>
    <property type="molecule type" value="Genomic_DNA"/>
</dbReference>
<dbReference type="SUPFAM" id="SSF69917">
    <property type="entry name" value="OMPT-like"/>
    <property type="match status" value="1"/>
</dbReference>
<dbReference type="InterPro" id="IPR000036">
    <property type="entry name" value="Peptidase_A26_omptin"/>
</dbReference>
<reference evidence="1 2" key="1">
    <citation type="submission" date="2013-10" db="EMBL/GenBank/DDBJ databases">
        <title>The Genome Sequence of Acinetobacter nectaris CIP 110549.</title>
        <authorList>
            <consortium name="The Broad Institute Genomics Platform"/>
            <consortium name="The Broad Institute Genome Sequencing Center for Infectious Disease"/>
            <person name="Cerqueira G."/>
            <person name="Feldgarden M."/>
            <person name="Courvalin P."/>
            <person name="Grillot-Courvalin C."/>
            <person name="Clermont D."/>
            <person name="Rocha E."/>
            <person name="Yoon E.-J."/>
            <person name="Nemec A."/>
            <person name="Young S.K."/>
            <person name="Zeng Q."/>
            <person name="Gargeya S."/>
            <person name="Fitzgerald M."/>
            <person name="Abouelleil A."/>
            <person name="Alvarado L."/>
            <person name="Berlin A.M."/>
            <person name="Chapman S.B."/>
            <person name="Gainer-Dewar J."/>
            <person name="Goldberg J."/>
            <person name="Gnerre S."/>
            <person name="Griggs A."/>
            <person name="Gujja S."/>
            <person name="Hansen M."/>
            <person name="Howarth C."/>
            <person name="Imamovic A."/>
            <person name="Ireland A."/>
            <person name="Larimer J."/>
            <person name="McCowan C."/>
            <person name="Murphy C."/>
            <person name="Pearson M."/>
            <person name="Poon T.W."/>
            <person name="Priest M."/>
            <person name="Roberts A."/>
            <person name="Saif S."/>
            <person name="Shea T."/>
            <person name="Sykes S."/>
            <person name="Wortman J."/>
            <person name="Nusbaum C."/>
            <person name="Birren B."/>
        </authorList>
    </citation>
    <scope>NUCLEOTIDE SEQUENCE [LARGE SCALE GENOMIC DNA]</scope>
    <source>
        <strain evidence="1 2">CIP 110549</strain>
    </source>
</reference>
<sequence>MYFQLKPLNYLFIFSFLPITSIYATSWDKLDPVEIVNESEIIAEPVSKQYLNQQNVQQVEEKDTLSNGAMYFSLTPSILTGGEARKYVFANDNSILSLLNWEIKNVPTVKADFTWELNSWLTMNINGWTSLSSNTVKMDDYDWRDPQTRSLNTDWSHHPNTSLNSANKFDLNFISWFVRAPNYKMGVLAGYEQSQFSWTSKGGRYHYGATNSSGNYIQGTAMMLEGSFPDDESGIGYKQKFRAPYIGLVARYTYNKYELNATAKMSQWVQAKDHDEHYYRDLTFYSKGEMSDYYSVTLNGGYYISPKVKLFSEVTWSDYKFSPATIRIKESNIKGNAGISSKYYNLGIGAQYQF</sequence>
<gene>
    <name evidence="1" type="ORF">P256_00936</name>
</gene>
<dbReference type="eggNOG" id="COG4571">
    <property type="taxonomic scope" value="Bacteria"/>
</dbReference>
<dbReference type="Gene3D" id="2.40.128.90">
    <property type="entry name" value="OMPT-like"/>
    <property type="match status" value="1"/>
</dbReference>